<gene>
    <name evidence="2" type="ORF">SAMN05444355_104275</name>
</gene>
<reference evidence="3" key="1">
    <citation type="submission" date="2016-10" db="EMBL/GenBank/DDBJ databases">
        <authorList>
            <person name="Varghese N."/>
            <person name="Submissions S."/>
        </authorList>
    </citation>
    <scope>NUCLEOTIDE SEQUENCE [LARGE SCALE GENOMIC DNA]</scope>
    <source>
        <strain evidence="3">DSM 15719</strain>
    </source>
</reference>
<accession>A0A1H9JBQ1</accession>
<keyword evidence="1" id="KW-1133">Transmembrane helix</keyword>
<proteinExistence type="predicted"/>
<evidence type="ECO:0000313" key="2">
    <source>
        <dbReference type="EMBL" id="SEQ84242.1"/>
    </source>
</evidence>
<dbReference type="AlphaFoldDB" id="A0A1H9JBQ1"/>
<dbReference type="Proteomes" id="UP000183658">
    <property type="component" value="Unassembled WGS sequence"/>
</dbReference>
<evidence type="ECO:0000256" key="1">
    <source>
        <dbReference type="SAM" id="Phobius"/>
    </source>
</evidence>
<keyword evidence="1" id="KW-0812">Transmembrane</keyword>
<organism evidence="2 3">
    <name type="scientific">Flavobacterium frigoris</name>
    <dbReference type="NCBI Taxonomy" id="229204"/>
    <lineage>
        <taxon>Bacteria</taxon>
        <taxon>Pseudomonadati</taxon>
        <taxon>Bacteroidota</taxon>
        <taxon>Flavobacteriia</taxon>
        <taxon>Flavobacteriales</taxon>
        <taxon>Flavobacteriaceae</taxon>
        <taxon>Flavobacterium</taxon>
    </lineage>
</organism>
<keyword evidence="3" id="KW-1185">Reference proteome</keyword>
<name>A0A1H9JBQ1_FLAFI</name>
<evidence type="ECO:0000313" key="3">
    <source>
        <dbReference type="Proteomes" id="UP000183658"/>
    </source>
</evidence>
<feature type="transmembrane region" description="Helical" evidence="1">
    <location>
        <begin position="15"/>
        <end position="35"/>
    </location>
</feature>
<dbReference type="EMBL" id="FOFZ01000004">
    <property type="protein sequence ID" value="SEQ84242.1"/>
    <property type="molecule type" value="Genomic_DNA"/>
</dbReference>
<protein>
    <submittedName>
        <fullName evidence="2">Uncharacterized protein</fullName>
    </submittedName>
</protein>
<sequence length="43" mass="5042">MVIAVVGYCFNCENYISVFTVLLFHYFPIVALITLRYKLQLLL</sequence>
<keyword evidence="1" id="KW-0472">Membrane</keyword>